<dbReference type="GO" id="GO:0022857">
    <property type="term" value="F:transmembrane transporter activity"/>
    <property type="evidence" value="ECO:0007669"/>
    <property type="project" value="InterPro"/>
</dbReference>
<dbReference type="InterPro" id="IPR050367">
    <property type="entry name" value="APC_superfamily"/>
</dbReference>
<protein>
    <submittedName>
        <fullName evidence="7">Amino acid permease</fullName>
    </submittedName>
</protein>
<name>A0A5C0UDI7_9PROT</name>
<dbReference type="PIRSF" id="PIRSF006060">
    <property type="entry name" value="AA_transporter"/>
    <property type="match status" value="1"/>
</dbReference>
<keyword evidence="3 6" id="KW-0812">Transmembrane</keyword>
<organism evidence="7 8">
    <name type="scientific">Candidatus Cytomitobacter indipagum</name>
    <dbReference type="NCBI Taxonomy" id="2601575"/>
    <lineage>
        <taxon>Bacteria</taxon>
        <taxon>Pseudomonadati</taxon>
        <taxon>Pseudomonadota</taxon>
        <taxon>Alphaproteobacteria</taxon>
        <taxon>Holosporales</taxon>
        <taxon>Holosporaceae</taxon>
        <taxon>Candidatus Cytomitobacter</taxon>
    </lineage>
</organism>
<dbReference type="PANTHER" id="PTHR42770">
    <property type="entry name" value="AMINO ACID TRANSPORTER-RELATED"/>
    <property type="match status" value="1"/>
</dbReference>
<feature type="transmembrane region" description="Helical" evidence="6">
    <location>
        <begin position="346"/>
        <end position="367"/>
    </location>
</feature>
<evidence type="ECO:0000256" key="4">
    <source>
        <dbReference type="ARBA" id="ARBA00022989"/>
    </source>
</evidence>
<dbReference type="Gene3D" id="1.20.1740.10">
    <property type="entry name" value="Amino acid/polyamine transporter I"/>
    <property type="match status" value="1"/>
</dbReference>
<dbReference type="OrthoDB" id="3185104at2"/>
<keyword evidence="2" id="KW-1003">Cell membrane</keyword>
<feature type="transmembrane region" description="Helical" evidence="6">
    <location>
        <begin position="271"/>
        <end position="295"/>
    </location>
</feature>
<feature type="transmembrane region" description="Helical" evidence="6">
    <location>
        <begin position="141"/>
        <end position="166"/>
    </location>
</feature>
<feature type="transmembrane region" description="Helical" evidence="6">
    <location>
        <begin position="379"/>
        <end position="401"/>
    </location>
</feature>
<feature type="transmembrane region" description="Helical" evidence="6">
    <location>
        <begin position="221"/>
        <end position="239"/>
    </location>
</feature>
<keyword evidence="4 6" id="KW-1133">Transmembrane helix</keyword>
<keyword evidence="8" id="KW-1185">Reference proteome</keyword>
<dbReference type="Proteomes" id="UP000325155">
    <property type="component" value="Chromosome"/>
</dbReference>
<feature type="transmembrane region" description="Helical" evidence="6">
    <location>
        <begin position="316"/>
        <end position="334"/>
    </location>
</feature>
<feature type="transmembrane region" description="Helical" evidence="6">
    <location>
        <begin position="7"/>
        <end position="27"/>
    </location>
</feature>
<dbReference type="Pfam" id="PF13520">
    <property type="entry name" value="AA_permease_2"/>
    <property type="match status" value="1"/>
</dbReference>
<proteinExistence type="predicted"/>
<dbReference type="EMBL" id="CP043315">
    <property type="protein sequence ID" value="QEK38105.1"/>
    <property type="molecule type" value="Genomic_DNA"/>
</dbReference>
<dbReference type="KEGG" id="cip:FZC35_01810"/>
<accession>A0A5C0UDI7</accession>
<gene>
    <name evidence="7" type="ORF">FZC35_01810</name>
</gene>
<feature type="transmembrane region" description="Helical" evidence="6">
    <location>
        <begin position="39"/>
        <end position="57"/>
    </location>
</feature>
<dbReference type="AlphaFoldDB" id="A0A5C0UDI7"/>
<feature type="transmembrane region" description="Helical" evidence="6">
    <location>
        <begin position="191"/>
        <end position="209"/>
    </location>
</feature>
<dbReference type="PANTHER" id="PTHR42770:SF7">
    <property type="entry name" value="MEMBRANE PROTEIN"/>
    <property type="match status" value="1"/>
</dbReference>
<evidence type="ECO:0000256" key="3">
    <source>
        <dbReference type="ARBA" id="ARBA00022692"/>
    </source>
</evidence>
<keyword evidence="5 6" id="KW-0472">Membrane</keyword>
<evidence type="ECO:0000256" key="6">
    <source>
        <dbReference type="SAM" id="Phobius"/>
    </source>
</evidence>
<sequence>MSTKKIGFTALTAVIIGNIMGSGVLILPRTIGKFGVISLWSYAIAAVGFLSIGLLYAKMQVWLKCEGVHGPILSVFGRRSGQIASFLYWLSVVLGNSALFTSLFSYTGFDKMSLFTCFVFTSIILFFATLFNCVELRIVKLVEIFVAAVKLFPLMGLPLFCAYYAWNSDIDIYKIYETTTLAQGVKHTLSHTLWAFLGIETAIAMGSKIHNPEKTISRSMVSAMSVIAFTYILGMWTIIKLIPNPSGSSAPYTELLIFAMPDAIKSFASPLIYGLYIFLILGSVYSWVFTTGIIASESAEQGLFPKFFASKNRFGAPANALIVSSIVSLIFLISTYNEDLSAHFDVMLDFLTLITFVVHLATNIAFFKIIKSRLTFGNIFIGSLSMITNVFTIYIICFPILGKLFSNLFN</sequence>
<evidence type="ECO:0000256" key="1">
    <source>
        <dbReference type="ARBA" id="ARBA00004651"/>
    </source>
</evidence>
<evidence type="ECO:0000256" key="5">
    <source>
        <dbReference type="ARBA" id="ARBA00023136"/>
    </source>
</evidence>
<evidence type="ECO:0000256" key="2">
    <source>
        <dbReference type="ARBA" id="ARBA00022475"/>
    </source>
</evidence>
<reference evidence="7 8" key="1">
    <citation type="submission" date="2019-08" db="EMBL/GenBank/DDBJ databases">
        <title>Highly reduced genomes of protist endosymbionts show evolutionary convergence.</title>
        <authorList>
            <person name="George E."/>
            <person name="Husnik F."/>
            <person name="Tashyreva D."/>
            <person name="Prokopchuk G."/>
            <person name="Horak A."/>
            <person name="Kwong W.K."/>
            <person name="Lukes J."/>
            <person name="Keeling P.J."/>
        </authorList>
    </citation>
    <scope>NUCLEOTIDE SEQUENCE [LARGE SCALE GENOMIC DNA]</scope>
    <source>
        <strain evidence="7">1605</strain>
    </source>
</reference>
<evidence type="ECO:0000313" key="8">
    <source>
        <dbReference type="Proteomes" id="UP000325155"/>
    </source>
</evidence>
<comment type="subcellular location">
    <subcellularLocation>
        <location evidence="1">Cell membrane</location>
        <topology evidence="1">Multi-pass membrane protein</topology>
    </subcellularLocation>
</comment>
<dbReference type="RefSeq" id="WP_148980952.1">
    <property type="nucleotide sequence ID" value="NZ_CP043315.1"/>
</dbReference>
<evidence type="ECO:0000313" key="7">
    <source>
        <dbReference type="EMBL" id="QEK38105.1"/>
    </source>
</evidence>
<dbReference type="GO" id="GO:0005886">
    <property type="term" value="C:plasma membrane"/>
    <property type="evidence" value="ECO:0007669"/>
    <property type="project" value="UniProtKB-SubCell"/>
</dbReference>
<dbReference type="InterPro" id="IPR002293">
    <property type="entry name" value="AA/rel_permease1"/>
</dbReference>
<feature type="transmembrane region" description="Helical" evidence="6">
    <location>
        <begin position="86"/>
        <end position="106"/>
    </location>
</feature>
<feature type="transmembrane region" description="Helical" evidence="6">
    <location>
        <begin position="112"/>
        <end position="134"/>
    </location>
</feature>